<dbReference type="InterPro" id="IPR038425">
    <property type="entry name" value="GAT_sf"/>
</dbReference>
<evidence type="ECO:0000259" key="5">
    <source>
        <dbReference type="PROSITE" id="PS50909"/>
    </source>
</evidence>
<evidence type="ECO:0000256" key="2">
    <source>
        <dbReference type="ARBA" id="ARBA00007708"/>
    </source>
</evidence>
<dbReference type="PANTHER" id="PTHR46646">
    <property type="entry name" value="TOM1-LIKE PROTEIN 1"/>
    <property type="match status" value="1"/>
</dbReference>
<dbReference type="PROSITE" id="PS50909">
    <property type="entry name" value="GAT"/>
    <property type="match status" value="1"/>
</dbReference>
<comment type="subcellular location">
    <subcellularLocation>
        <location evidence="1">Membrane</location>
        <topology evidence="1">Peripheral membrane protein</topology>
    </subcellularLocation>
</comment>
<feature type="compositionally biased region" description="Basic and acidic residues" evidence="4">
    <location>
        <begin position="113"/>
        <end position="137"/>
    </location>
</feature>
<dbReference type="GO" id="GO:0043130">
    <property type="term" value="F:ubiquitin binding"/>
    <property type="evidence" value="ECO:0007669"/>
    <property type="project" value="InterPro"/>
</dbReference>
<proteinExistence type="inferred from homology"/>
<name>A0AAD9ZV12_9ROSI</name>
<gene>
    <name evidence="6" type="ORF">Dsin_024849</name>
</gene>
<dbReference type="Gene3D" id="1.20.58.160">
    <property type="match status" value="1"/>
</dbReference>
<dbReference type="Pfam" id="PF03127">
    <property type="entry name" value="GAT"/>
    <property type="match status" value="1"/>
</dbReference>
<feature type="domain" description="GAT" evidence="5">
    <location>
        <begin position="1"/>
        <end position="48"/>
    </location>
</feature>
<evidence type="ECO:0000256" key="3">
    <source>
        <dbReference type="ARBA" id="ARBA00023136"/>
    </source>
</evidence>
<keyword evidence="3" id="KW-0472">Membrane</keyword>
<reference evidence="6" key="1">
    <citation type="journal article" date="2023" name="Plant J.">
        <title>Genome sequences and population genomics provide insights into the demographic history, inbreeding, and mutation load of two 'living fossil' tree species of Dipteronia.</title>
        <authorList>
            <person name="Feng Y."/>
            <person name="Comes H.P."/>
            <person name="Chen J."/>
            <person name="Zhu S."/>
            <person name="Lu R."/>
            <person name="Zhang X."/>
            <person name="Li P."/>
            <person name="Qiu J."/>
            <person name="Olsen K.M."/>
            <person name="Qiu Y."/>
        </authorList>
    </citation>
    <scope>NUCLEOTIDE SEQUENCE</scope>
    <source>
        <tissue evidence="6">Leaf</tissue>
    </source>
</reference>
<dbReference type="GO" id="GO:0016020">
    <property type="term" value="C:membrane"/>
    <property type="evidence" value="ECO:0007669"/>
    <property type="project" value="UniProtKB-SubCell"/>
</dbReference>
<dbReference type="InterPro" id="IPR004152">
    <property type="entry name" value="GAT_dom"/>
</dbReference>
<dbReference type="AlphaFoldDB" id="A0AAD9ZV12"/>
<dbReference type="GO" id="GO:0035091">
    <property type="term" value="F:phosphatidylinositol binding"/>
    <property type="evidence" value="ECO:0007669"/>
    <property type="project" value="InterPro"/>
</dbReference>
<dbReference type="PANTHER" id="PTHR46646:SF5">
    <property type="entry name" value="TOM1-LIKE PROTEIN 2"/>
    <property type="match status" value="1"/>
</dbReference>
<dbReference type="SUPFAM" id="SSF89009">
    <property type="entry name" value="GAT-like domain"/>
    <property type="match status" value="1"/>
</dbReference>
<dbReference type="Proteomes" id="UP001281410">
    <property type="component" value="Unassembled WGS sequence"/>
</dbReference>
<feature type="region of interest" description="Disordered" evidence="4">
    <location>
        <begin position="51"/>
        <end position="137"/>
    </location>
</feature>
<dbReference type="InterPro" id="IPR044836">
    <property type="entry name" value="TOL_plant"/>
</dbReference>
<evidence type="ECO:0000313" key="7">
    <source>
        <dbReference type="Proteomes" id="UP001281410"/>
    </source>
</evidence>
<keyword evidence="7" id="KW-1185">Reference proteome</keyword>
<comment type="similarity">
    <text evidence="2">Belongs to the TOM1 family.</text>
</comment>
<dbReference type="GO" id="GO:0005737">
    <property type="term" value="C:cytoplasm"/>
    <property type="evidence" value="ECO:0007669"/>
    <property type="project" value="UniProtKB-ARBA"/>
</dbReference>
<dbReference type="EMBL" id="JANJYJ010000008">
    <property type="protein sequence ID" value="KAK3193539.1"/>
    <property type="molecule type" value="Genomic_DNA"/>
</dbReference>
<sequence length="137" mass="14745">MVEKCKESQPVIQRIIESTADDEGMLFEALNLNDELQQVISKYEELEITLKSGGELPGNSDTTDANSPGHVGTHKETKNSDTSVASSPGHVGAHKETKTSYTTEADLPVHATARNDSKAADSPKESTESSSDKRSIE</sequence>
<accession>A0AAD9ZV12</accession>
<comment type="caution">
    <text evidence="6">The sequence shown here is derived from an EMBL/GenBank/DDBJ whole genome shotgun (WGS) entry which is preliminary data.</text>
</comment>
<evidence type="ECO:0000313" key="6">
    <source>
        <dbReference type="EMBL" id="KAK3193539.1"/>
    </source>
</evidence>
<evidence type="ECO:0000256" key="1">
    <source>
        <dbReference type="ARBA" id="ARBA00004170"/>
    </source>
</evidence>
<protein>
    <recommendedName>
        <fullName evidence="5">GAT domain-containing protein</fullName>
    </recommendedName>
</protein>
<organism evidence="6 7">
    <name type="scientific">Dipteronia sinensis</name>
    <dbReference type="NCBI Taxonomy" id="43782"/>
    <lineage>
        <taxon>Eukaryota</taxon>
        <taxon>Viridiplantae</taxon>
        <taxon>Streptophyta</taxon>
        <taxon>Embryophyta</taxon>
        <taxon>Tracheophyta</taxon>
        <taxon>Spermatophyta</taxon>
        <taxon>Magnoliopsida</taxon>
        <taxon>eudicotyledons</taxon>
        <taxon>Gunneridae</taxon>
        <taxon>Pentapetalae</taxon>
        <taxon>rosids</taxon>
        <taxon>malvids</taxon>
        <taxon>Sapindales</taxon>
        <taxon>Sapindaceae</taxon>
        <taxon>Hippocastanoideae</taxon>
        <taxon>Acereae</taxon>
        <taxon>Dipteronia</taxon>
    </lineage>
</organism>
<evidence type="ECO:0000256" key="4">
    <source>
        <dbReference type="SAM" id="MobiDB-lite"/>
    </source>
</evidence>
<dbReference type="GO" id="GO:0043328">
    <property type="term" value="P:protein transport to vacuole involved in ubiquitin-dependent protein catabolic process via the multivesicular body sorting pathway"/>
    <property type="evidence" value="ECO:0007669"/>
    <property type="project" value="InterPro"/>
</dbReference>